<evidence type="ECO:0000313" key="4">
    <source>
        <dbReference type="Proteomes" id="UP001201812"/>
    </source>
</evidence>
<name>A0AAD4N414_9BILA</name>
<proteinExistence type="predicted"/>
<feature type="domain" description="F5/8 type C" evidence="2">
    <location>
        <begin position="160"/>
        <end position="258"/>
    </location>
</feature>
<dbReference type="GO" id="GO:0005737">
    <property type="term" value="C:cytoplasm"/>
    <property type="evidence" value="ECO:0007669"/>
    <property type="project" value="TreeGrafter"/>
</dbReference>
<feature type="compositionally biased region" description="Basic and acidic residues" evidence="1">
    <location>
        <begin position="283"/>
        <end position="310"/>
    </location>
</feature>
<dbReference type="SUPFAM" id="SSF49785">
    <property type="entry name" value="Galactose-binding domain-like"/>
    <property type="match status" value="2"/>
</dbReference>
<dbReference type="Proteomes" id="UP001201812">
    <property type="component" value="Unassembled WGS sequence"/>
</dbReference>
<dbReference type="InterPro" id="IPR008979">
    <property type="entry name" value="Galactose-bd-like_sf"/>
</dbReference>
<dbReference type="Pfam" id="PF22633">
    <property type="entry name" value="F5_F8_type_C_2"/>
    <property type="match status" value="1"/>
</dbReference>
<feature type="region of interest" description="Disordered" evidence="1">
    <location>
        <begin position="328"/>
        <end position="347"/>
    </location>
</feature>
<comment type="caution">
    <text evidence="3">The sequence shown here is derived from an EMBL/GenBank/DDBJ whole genome shotgun (WGS) entry which is preliminary data.</text>
</comment>
<dbReference type="GO" id="GO:0008344">
    <property type="term" value="P:adult locomotory behavior"/>
    <property type="evidence" value="ECO:0007669"/>
    <property type="project" value="TreeGrafter"/>
</dbReference>
<dbReference type="FunFam" id="2.60.120.260:FF:000051">
    <property type="entry name" value="BTB/POZ domain-containing protein 9"/>
    <property type="match status" value="1"/>
</dbReference>
<gene>
    <name evidence="3" type="ORF">DdX_06954</name>
</gene>
<accession>A0AAD4N414</accession>
<organism evidence="3 4">
    <name type="scientific">Ditylenchus destructor</name>
    <dbReference type="NCBI Taxonomy" id="166010"/>
    <lineage>
        <taxon>Eukaryota</taxon>
        <taxon>Metazoa</taxon>
        <taxon>Ecdysozoa</taxon>
        <taxon>Nematoda</taxon>
        <taxon>Chromadorea</taxon>
        <taxon>Rhabditida</taxon>
        <taxon>Tylenchina</taxon>
        <taxon>Tylenchomorpha</taxon>
        <taxon>Sphaerularioidea</taxon>
        <taxon>Anguinidae</taxon>
        <taxon>Anguininae</taxon>
        <taxon>Ditylenchus</taxon>
    </lineage>
</organism>
<evidence type="ECO:0000259" key="2">
    <source>
        <dbReference type="Pfam" id="PF00754"/>
    </source>
</evidence>
<protein>
    <submittedName>
        <fullName evidence="3">F5/8 type C domain-containing protein</fullName>
    </submittedName>
</protein>
<dbReference type="PANTHER" id="PTHR46306:SF1">
    <property type="entry name" value="BTB_POZ DOMAIN-CONTAINING PROTEIN 9"/>
    <property type="match status" value="1"/>
</dbReference>
<dbReference type="InterPro" id="IPR000421">
    <property type="entry name" value="FA58C"/>
</dbReference>
<dbReference type="EMBL" id="JAKKPZ010000009">
    <property type="protein sequence ID" value="KAI1717217.1"/>
    <property type="molecule type" value="Genomic_DNA"/>
</dbReference>
<feature type="compositionally biased region" description="Acidic residues" evidence="1">
    <location>
        <begin position="329"/>
        <end position="341"/>
    </location>
</feature>
<dbReference type="Gene3D" id="2.60.120.260">
    <property type="entry name" value="Galactose-binding domain-like"/>
    <property type="match status" value="2"/>
</dbReference>
<dbReference type="Pfam" id="PF00754">
    <property type="entry name" value="F5_F8_type_C"/>
    <property type="match status" value="1"/>
</dbReference>
<dbReference type="GO" id="GO:0048512">
    <property type="term" value="P:circadian behavior"/>
    <property type="evidence" value="ECO:0007669"/>
    <property type="project" value="TreeGrafter"/>
</dbReference>
<evidence type="ECO:0000256" key="1">
    <source>
        <dbReference type="SAM" id="MobiDB-lite"/>
    </source>
</evidence>
<dbReference type="AlphaFoldDB" id="A0AAD4N414"/>
<sequence>MINVAEPSMNAKVLTGEYPTALLMSRKGFTQDYDRKFTRHAITADDPGITIELGRSFIINHIKLWLPDREQRNQTYSYYVEVSMDQKDWVRVIDYTQYLCRSVQNLFFRERVVKYVRIVGTYNSLHGTFNLMGFEAFYTTQPFEVDPTTTLLKGVSKSRNILLDGNTDNYDWDDGYTCHQLGSGAITIQFPQPYMLHSLRLLLWDCDERTYSFYIEASCDQVQWTKIVDANRLRSWQTFTFKRIPVVFVRIVGTANSANEVFHLVHFETPAQVKEMDRSILHLDRNDGQSTSRDERRSQTRSPDVIERPPDPIAEDNLLVQPVAALEMREDDEEHADEAEEVNVHEE</sequence>
<dbReference type="InterPro" id="IPR052407">
    <property type="entry name" value="BTB_POZ_domain_cont_9"/>
</dbReference>
<keyword evidence="4" id="KW-1185">Reference proteome</keyword>
<dbReference type="PANTHER" id="PTHR46306">
    <property type="entry name" value="BTB/POZ DOMAIN-CONTAINING PROTEIN 9"/>
    <property type="match status" value="1"/>
</dbReference>
<evidence type="ECO:0000313" key="3">
    <source>
        <dbReference type="EMBL" id="KAI1717217.1"/>
    </source>
</evidence>
<dbReference type="GO" id="GO:0050804">
    <property type="term" value="P:modulation of chemical synaptic transmission"/>
    <property type="evidence" value="ECO:0007669"/>
    <property type="project" value="TreeGrafter"/>
</dbReference>
<reference evidence="3" key="1">
    <citation type="submission" date="2022-01" db="EMBL/GenBank/DDBJ databases">
        <title>Genome Sequence Resource for Two Populations of Ditylenchus destructor, the Migratory Endoparasitic Phytonematode.</title>
        <authorList>
            <person name="Zhang H."/>
            <person name="Lin R."/>
            <person name="Xie B."/>
        </authorList>
    </citation>
    <scope>NUCLEOTIDE SEQUENCE</scope>
    <source>
        <strain evidence="3">BazhouSP</strain>
    </source>
</reference>
<feature type="region of interest" description="Disordered" evidence="1">
    <location>
        <begin position="283"/>
        <end position="318"/>
    </location>
</feature>